<reference evidence="2 3" key="1">
    <citation type="journal article" date="2012" name="Science">
        <title>Ecological populations of bacteria act as socially cohesive units of antibiotic production and resistance.</title>
        <authorList>
            <person name="Cordero O.X."/>
            <person name="Wildschutte H."/>
            <person name="Kirkup B."/>
            <person name="Proehl S."/>
            <person name="Ngo L."/>
            <person name="Hussain F."/>
            <person name="Le Roux F."/>
            <person name="Mincer T."/>
            <person name="Polz M.F."/>
        </authorList>
    </citation>
    <scope>NUCLEOTIDE SEQUENCE [LARGE SCALE GENOMIC DNA]</scope>
    <source>
        <strain evidence="2 3">5S-186</strain>
    </source>
</reference>
<protein>
    <submittedName>
        <fullName evidence="2">Plasmid stabilization protein</fullName>
    </submittedName>
</protein>
<sequence>MAEKWINDIFNKAENLGSFQELGRLVPELNRVNYREIIFGNYRIIYSVTLSINILMVRNCSQLPTMADI</sequence>
<dbReference type="Pfam" id="PF05016">
    <property type="entry name" value="ParE_toxin"/>
    <property type="match status" value="1"/>
</dbReference>
<evidence type="ECO:0000313" key="2">
    <source>
        <dbReference type="EMBL" id="OEF10704.1"/>
    </source>
</evidence>
<evidence type="ECO:0000313" key="3">
    <source>
        <dbReference type="Proteomes" id="UP000095059"/>
    </source>
</evidence>
<keyword evidence="3" id="KW-1185">Reference proteome</keyword>
<gene>
    <name evidence="2" type="ORF">A1Q5_12735</name>
</gene>
<dbReference type="InterPro" id="IPR007712">
    <property type="entry name" value="RelE/ParE_toxin"/>
</dbReference>
<dbReference type="InterPro" id="IPR035093">
    <property type="entry name" value="RelE/ParE_toxin_dom_sf"/>
</dbReference>
<dbReference type="Gene3D" id="3.30.2310.20">
    <property type="entry name" value="RelE-like"/>
    <property type="match status" value="1"/>
</dbReference>
<evidence type="ECO:0000256" key="1">
    <source>
        <dbReference type="ARBA" id="ARBA00022649"/>
    </source>
</evidence>
<keyword evidence="1" id="KW-1277">Toxin-antitoxin system</keyword>
<dbReference type="EMBL" id="AJYJ02000124">
    <property type="protein sequence ID" value="OEF10704.1"/>
    <property type="molecule type" value="Genomic_DNA"/>
</dbReference>
<accession>A0ABX3AUW3</accession>
<dbReference type="Proteomes" id="UP000095059">
    <property type="component" value="Unassembled WGS sequence"/>
</dbReference>
<name>A0ABX3AUW3_ALILO</name>
<comment type="caution">
    <text evidence="2">The sequence shown here is derived from an EMBL/GenBank/DDBJ whole genome shotgun (WGS) entry which is preliminary data.</text>
</comment>
<proteinExistence type="predicted"/>
<organism evidence="2 3">
    <name type="scientific">Aliivibrio logei 5S-186</name>
    <dbReference type="NCBI Taxonomy" id="626086"/>
    <lineage>
        <taxon>Bacteria</taxon>
        <taxon>Pseudomonadati</taxon>
        <taxon>Pseudomonadota</taxon>
        <taxon>Gammaproteobacteria</taxon>
        <taxon>Vibrionales</taxon>
        <taxon>Vibrionaceae</taxon>
        <taxon>Aliivibrio</taxon>
    </lineage>
</organism>